<dbReference type="GO" id="GO:0008168">
    <property type="term" value="F:methyltransferase activity"/>
    <property type="evidence" value="ECO:0007669"/>
    <property type="project" value="UniProtKB-KW"/>
</dbReference>
<dbReference type="EMBL" id="CP014229">
    <property type="protein sequence ID" value="AMD89911.1"/>
    <property type="molecule type" value="Genomic_DNA"/>
</dbReference>
<name>A0A120KLZ9_9BACT</name>
<evidence type="ECO:0000256" key="3">
    <source>
        <dbReference type="ARBA" id="ARBA00022691"/>
    </source>
</evidence>
<feature type="domain" description="Methyltransferase" evidence="4">
    <location>
        <begin position="40"/>
        <end position="138"/>
    </location>
</feature>
<evidence type="ECO:0000256" key="2">
    <source>
        <dbReference type="ARBA" id="ARBA00022679"/>
    </source>
</evidence>
<keyword evidence="1" id="KW-0489">Methyltransferase</keyword>
<dbReference type="InterPro" id="IPR029063">
    <property type="entry name" value="SAM-dependent_MTases_sf"/>
</dbReference>
<dbReference type="Pfam" id="PF13649">
    <property type="entry name" value="Methyltransf_25"/>
    <property type="match status" value="1"/>
</dbReference>
<keyword evidence="3" id="KW-0949">S-adenosyl-L-methionine</keyword>
<evidence type="ECO:0000313" key="6">
    <source>
        <dbReference type="Proteomes" id="UP000069241"/>
    </source>
</evidence>
<protein>
    <recommendedName>
        <fullName evidence="4">Methyltransferase domain-containing protein</fullName>
    </recommendedName>
</protein>
<dbReference type="AlphaFoldDB" id="A0A120KLZ9"/>
<keyword evidence="6" id="KW-1185">Reference proteome</keyword>
<proteinExistence type="predicted"/>
<evidence type="ECO:0000259" key="4">
    <source>
        <dbReference type="Pfam" id="PF13649"/>
    </source>
</evidence>
<sequence>MFEDYAKYYNLLYQDKNYAEETDFVLGLLTNDNRALHSLLDLGCGTGRHALELGKKGLAVEGVDISETMLDMGRQMLSAVRPAPADLPVLREGDIRAVRLGKTFDAVICLFHVMSYQNNDEDARALLSTAWEHLKPGGLFLFDFWHAPCVFKVQPEHRIKVMENEEIHILREATPTWNSAGNIVTVHYDMTQTRKEDGSVFTFSEDHPMRCWYPEELRGLARTGFAFLAEDGWLKEQAPIDEDWAAWMLLRKTPQKNLL</sequence>
<reference evidence="6" key="1">
    <citation type="submission" date="2016-02" db="EMBL/GenBank/DDBJ databases">
        <authorList>
            <person name="Holder M.E."/>
            <person name="Ajami N.J."/>
            <person name="Petrosino J.F."/>
        </authorList>
    </citation>
    <scope>NUCLEOTIDE SEQUENCE [LARGE SCALE GENOMIC DNA]</scope>
    <source>
        <strain evidence="6">CCUG 45958</strain>
    </source>
</reference>
<dbReference type="PANTHER" id="PTHR43464:SF19">
    <property type="entry name" value="UBIQUINONE BIOSYNTHESIS O-METHYLTRANSFERASE, MITOCHONDRIAL"/>
    <property type="match status" value="1"/>
</dbReference>
<dbReference type="Gene3D" id="2.20.130.10">
    <property type="entry name" value="CAC2371-like domains"/>
    <property type="match status" value="1"/>
</dbReference>
<dbReference type="Gene3D" id="3.40.50.150">
    <property type="entry name" value="Vaccinia Virus protein VP39"/>
    <property type="match status" value="1"/>
</dbReference>
<dbReference type="RefSeq" id="WP_062252219.1">
    <property type="nucleotide sequence ID" value="NZ_CP014229.1"/>
</dbReference>
<dbReference type="CDD" id="cd02440">
    <property type="entry name" value="AdoMet_MTases"/>
    <property type="match status" value="1"/>
</dbReference>
<dbReference type="Proteomes" id="UP000069241">
    <property type="component" value="Chromosome"/>
</dbReference>
<keyword evidence="2" id="KW-0808">Transferase</keyword>
<dbReference type="SUPFAM" id="SSF53335">
    <property type="entry name" value="S-adenosyl-L-methionine-dependent methyltransferases"/>
    <property type="match status" value="1"/>
</dbReference>
<dbReference type="KEGG" id="dfi:AXF13_07155"/>
<organism evidence="5 6">
    <name type="scientific">Desulfovibrio fairfieldensis</name>
    <dbReference type="NCBI Taxonomy" id="44742"/>
    <lineage>
        <taxon>Bacteria</taxon>
        <taxon>Pseudomonadati</taxon>
        <taxon>Thermodesulfobacteriota</taxon>
        <taxon>Desulfovibrionia</taxon>
        <taxon>Desulfovibrionales</taxon>
        <taxon>Desulfovibrionaceae</taxon>
        <taxon>Desulfovibrio</taxon>
    </lineage>
</organism>
<evidence type="ECO:0000256" key="1">
    <source>
        <dbReference type="ARBA" id="ARBA00022603"/>
    </source>
</evidence>
<gene>
    <name evidence="5" type="ORF">AXF13_07155</name>
</gene>
<dbReference type="InterPro" id="IPR041698">
    <property type="entry name" value="Methyltransf_25"/>
</dbReference>
<dbReference type="GO" id="GO:0032259">
    <property type="term" value="P:methylation"/>
    <property type="evidence" value="ECO:0007669"/>
    <property type="project" value="UniProtKB-KW"/>
</dbReference>
<dbReference type="PANTHER" id="PTHR43464">
    <property type="entry name" value="METHYLTRANSFERASE"/>
    <property type="match status" value="1"/>
</dbReference>
<accession>A0A120KLZ9</accession>
<evidence type="ECO:0000313" key="5">
    <source>
        <dbReference type="EMBL" id="AMD89911.1"/>
    </source>
</evidence>
<dbReference type="STRING" id="44742.AXF13_07155"/>